<protein>
    <submittedName>
        <fullName evidence="2">Uncharacterized protein</fullName>
    </submittedName>
</protein>
<feature type="region of interest" description="Disordered" evidence="1">
    <location>
        <begin position="37"/>
        <end position="72"/>
    </location>
</feature>
<proteinExistence type="predicted"/>
<evidence type="ECO:0000256" key="1">
    <source>
        <dbReference type="SAM" id="MobiDB-lite"/>
    </source>
</evidence>
<feature type="compositionally biased region" description="Basic residues" evidence="1">
    <location>
        <begin position="37"/>
        <end position="59"/>
    </location>
</feature>
<name>B3DZA4_METI4</name>
<accession>B3DZA4</accession>
<dbReference type="STRING" id="481448.Minf_2142"/>
<gene>
    <name evidence="2" type="ordered locus">Minf_2142</name>
</gene>
<evidence type="ECO:0000313" key="2">
    <source>
        <dbReference type="EMBL" id="ACD84196.1"/>
    </source>
</evidence>
<organism evidence="2 3">
    <name type="scientific">Methylacidiphilum infernorum (isolate V4)</name>
    <name type="common">Methylokorus infernorum (strain V4)</name>
    <dbReference type="NCBI Taxonomy" id="481448"/>
    <lineage>
        <taxon>Bacteria</taxon>
        <taxon>Pseudomonadati</taxon>
        <taxon>Verrucomicrobiota</taxon>
        <taxon>Methylacidiphilae</taxon>
        <taxon>Methylacidiphilales</taxon>
        <taxon>Methylacidiphilaceae</taxon>
        <taxon>Methylacidiphilum (ex Ratnadevi et al. 2023)</taxon>
    </lineage>
</organism>
<dbReference type="EMBL" id="CP000975">
    <property type="protein sequence ID" value="ACD84196.1"/>
    <property type="molecule type" value="Genomic_DNA"/>
</dbReference>
<dbReference type="KEGG" id="min:Minf_2142"/>
<dbReference type="HOGENOM" id="CLU_2423545_0_0_0"/>
<sequence length="91" mass="10877">MLEKKANNSLNGFLFFISSSPWLGEKIIGKKRLVGRGFPGRRLRSRNERHKKQDKHRWGKRPENQGYRDPSCREAELEKERFALIHPYRLK</sequence>
<dbReference type="AlphaFoldDB" id="B3DZA4"/>
<dbReference type="Proteomes" id="UP000009149">
    <property type="component" value="Chromosome"/>
</dbReference>
<reference evidence="2 3" key="1">
    <citation type="journal article" date="2008" name="Biol. Direct">
        <title>Complete genome sequence of the extremely acidophilic methanotroph isolate V4, Methylacidiphilum infernorum, a representative of the bacterial phylum Verrucomicrobia.</title>
        <authorList>
            <person name="Hou S."/>
            <person name="Makarova K.S."/>
            <person name="Saw J.H."/>
            <person name="Senin P."/>
            <person name="Ly B.V."/>
            <person name="Zhou Z."/>
            <person name="Ren Y."/>
            <person name="Wang J."/>
            <person name="Galperin M.Y."/>
            <person name="Omelchenko M.V."/>
            <person name="Wolf Y.I."/>
            <person name="Yutin N."/>
            <person name="Koonin E.V."/>
            <person name="Stott M.B."/>
            <person name="Mountain B.W."/>
            <person name="Crowe M.A."/>
            <person name="Smirnova A.V."/>
            <person name="Dunfield P.F."/>
            <person name="Feng L."/>
            <person name="Wang L."/>
            <person name="Alam M."/>
        </authorList>
    </citation>
    <scope>NUCLEOTIDE SEQUENCE [LARGE SCALE GENOMIC DNA]</scope>
    <source>
        <strain evidence="3">Isolate V4</strain>
    </source>
</reference>
<evidence type="ECO:0000313" key="3">
    <source>
        <dbReference type="Proteomes" id="UP000009149"/>
    </source>
</evidence>